<gene>
    <name evidence="3" type="primary">LOC111123829</name>
</gene>
<accession>A0A8B8D5P7</accession>
<keyword evidence="2" id="KW-1185">Reference proteome</keyword>
<reference evidence="3" key="1">
    <citation type="submission" date="2025-08" db="UniProtKB">
        <authorList>
            <consortium name="RefSeq"/>
        </authorList>
    </citation>
    <scope>IDENTIFICATION</scope>
    <source>
        <tissue evidence="3">Whole sample</tissue>
    </source>
</reference>
<evidence type="ECO:0000256" key="1">
    <source>
        <dbReference type="SAM" id="MobiDB-lite"/>
    </source>
</evidence>
<organism evidence="2 3">
    <name type="scientific">Crassostrea virginica</name>
    <name type="common">Eastern oyster</name>
    <dbReference type="NCBI Taxonomy" id="6565"/>
    <lineage>
        <taxon>Eukaryota</taxon>
        <taxon>Metazoa</taxon>
        <taxon>Spiralia</taxon>
        <taxon>Lophotrochozoa</taxon>
        <taxon>Mollusca</taxon>
        <taxon>Bivalvia</taxon>
        <taxon>Autobranchia</taxon>
        <taxon>Pteriomorphia</taxon>
        <taxon>Ostreida</taxon>
        <taxon>Ostreoidea</taxon>
        <taxon>Ostreidae</taxon>
        <taxon>Crassostrea</taxon>
    </lineage>
</organism>
<dbReference type="RefSeq" id="XP_022322161.1">
    <property type="nucleotide sequence ID" value="XM_022466453.1"/>
</dbReference>
<dbReference type="Proteomes" id="UP000694844">
    <property type="component" value="Chromosome 3"/>
</dbReference>
<feature type="compositionally biased region" description="Polar residues" evidence="1">
    <location>
        <begin position="127"/>
        <end position="136"/>
    </location>
</feature>
<evidence type="ECO:0000313" key="3">
    <source>
        <dbReference type="RefSeq" id="XP_022322161.1"/>
    </source>
</evidence>
<dbReference type="AlphaFoldDB" id="A0A8B8D5P7"/>
<feature type="compositionally biased region" description="Basic and acidic residues" evidence="1">
    <location>
        <begin position="46"/>
        <end position="57"/>
    </location>
</feature>
<proteinExistence type="predicted"/>
<dbReference type="GeneID" id="111123829"/>
<evidence type="ECO:0000313" key="2">
    <source>
        <dbReference type="Proteomes" id="UP000694844"/>
    </source>
</evidence>
<sequence length="195" mass="21318">MSASSIETTHSVLDTAVSELIVPCDSTERKEEEISLTAEEGTELEVTEKPLTSDEKETCATAVQEVVPEGATESVMESIELKAKTDTEGPSEEMPVSEVAIPCDTITEMTEEQTGEVLETDTTQKLDQTTEITRQETLAVPSEENVQTESSELLKESPVDEISGETIKPKLETSLTELNVALDVTAQQRKDQKLR</sequence>
<feature type="region of interest" description="Disordered" evidence="1">
    <location>
        <begin position="26"/>
        <end position="57"/>
    </location>
</feature>
<name>A0A8B8D5P7_CRAVI</name>
<feature type="region of interest" description="Disordered" evidence="1">
    <location>
        <begin position="127"/>
        <end position="168"/>
    </location>
</feature>
<protein>
    <submittedName>
        <fullName evidence="3">Uncharacterized protein LOC111123829</fullName>
    </submittedName>
</protein>
<dbReference type="KEGG" id="cvn:111123829"/>